<organism evidence="1 2">
    <name type="scientific">Azospirillum rugosum</name>
    <dbReference type="NCBI Taxonomy" id="416170"/>
    <lineage>
        <taxon>Bacteria</taxon>
        <taxon>Pseudomonadati</taxon>
        <taxon>Pseudomonadota</taxon>
        <taxon>Alphaproteobacteria</taxon>
        <taxon>Rhodospirillales</taxon>
        <taxon>Azospirillaceae</taxon>
        <taxon>Azospirillum</taxon>
    </lineage>
</organism>
<comment type="caution">
    <text evidence="1">The sequence shown here is derived from an EMBL/GenBank/DDBJ whole genome shotgun (WGS) entry which is preliminary data.</text>
</comment>
<gene>
    <name evidence="1" type="ORF">J2851_001937</name>
</gene>
<dbReference type="Proteomes" id="UP000781958">
    <property type="component" value="Unassembled WGS sequence"/>
</dbReference>
<name>A0ABS4SHY3_9PROT</name>
<accession>A0ABS4SHY3</accession>
<keyword evidence="2" id="KW-1185">Reference proteome</keyword>
<protein>
    <submittedName>
        <fullName evidence="1">Uncharacterized protein</fullName>
    </submittedName>
</protein>
<dbReference type="RefSeq" id="WP_209766007.1">
    <property type="nucleotide sequence ID" value="NZ_JAGINP010000005.1"/>
</dbReference>
<reference evidence="1 2" key="1">
    <citation type="submission" date="2021-03" db="EMBL/GenBank/DDBJ databases">
        <title>Genomic Encyclopedia of Type Strains, Phase III (KMG-III): the genomes of soil and plant-associated and newly described type strains.</title>
        <authorList>
            <person name="Whitman W."/>
        </authorList>
    </citation>
    <scope>NUCLEOTIDE SEQUENCE [LARGE SCALE GENOMIC DNA]</scope>
    <source>
        <strain evidence="1 2">IMMIB AFH-6</strain>
    </source>
</reference>
<proteinExistence type="predicted"/>
<evidence type="ECO:0000313" key="2">
    <source>
        <dbReference type="Proteomes" id="UP000781958"/>
    </source>
</evidence>
<dbReference type="EMBL" id="JAGINP010000005">
    <property type="protein sequence ID" value="MBP2292176.1"/>
    <property type="molecule type" value="Genomic_DNA"/>
</dbReference>
<evidence type="ECO:0000313" key="1">
    <source>
        <dbReference type="EMBL" id="MBP2292176.1"/>
    </source>
</evidence>
<sequence>MAPKALKSPALTVVKGGIKGGKTLPPNAARHIERHKAAARSLRKPAAFQAPTPVLEQDGRVAFPGVVEYRLNDGTTVATPPADNGIVYQPVIHDLALYDWMRARGLTETGHRVV</sequence>